<evidence type="ECO:0000256" key="3">
    <source>
        <dbReference type="ARBA" id="ARBA00022771"/>
    </source>
</evidence>
<gene>
    <name evidence="6" type="ORF">PR048_031964</name>
</gene>
<comment type="subcellular location">
    <subcellularLocation>
        <location evidence="1">Nucleus</location>
    </subcellularLocation>
</comment>
<comment type="caution">
    <text evidence="6">The sequence shown here is derived from an EMBL/GenBank/DDBJ whole genome shotgun (WGS) entry which is preliminary data.</text>
</comment>
<keyword evidence="7" id="KW-1185">Reference proteome</keyword>
<evidence type="ECO:0000313" key="6">
    <source>
        <dbReference type="EMBL" id="KAJ8868155.1"/>
    </source>
</evidence>
<dbReference type="SUPFAM" id="SSF140996">
    <property type="entry name" value="Hermes dimerisation domain"/>
    <property type="match status" value="1"/>
</dbReference>
<evidence type="ECO:0000256" key="5">
    <source>
        <dbReference type="ARBA" id="ARBA00023242"/>
    </source>
</evidence>
<evidence type="ECO:0000256" key="1">
    <source>
        <dbReference type="ARBA" id="ARBA00004123"/>
    </source>
</evidence>
<dbReference type="InterPro" id="IPR052035">
    <property type="entry name" value="ZnF_BED_domain_contain"/>
</dbReference>
<dbReference type="EMBL" id="JARBHB010000015">
    <property type="protein sequence ID" value="KAJ8868155.1"/>
    <property type="molecule type" value="Genomic_DNA"/>
</dbReference>
<evidence type="ECO:0000313" key="7">
    <source>
        <dbReference type="Proteomes" id="UP001159363"/>
    </source>
</evidence>
<dbReference type="Proteomes" id="UP001159363">
    <property type="component" value="Chromosome 14"/>
</dbReference>
<accession>A0ABQ9G6R8</accession>
<keyword evidence="2" id="KW-0479">Metal-binding</keyword>
<evidence type="ECO:0000256" key="2">
    <source>
        <dbReference type="ARBA" id="ARBA00022723"/>
    </source>
</evidence>
<dbReference type="PANTHER" id="PTHR46481:SF10">
    <property type="entry name" value="ZINC FINGER BED DOMAIN-CONTAINING PROTEIN 39"/>
    <property type="match status" value="1"/>
</dbReference>
<name>A0ABQ9G6R8_9NEOP</name>
<reference evidence="6 7" key="1">
    <citation type="submission" date="2023-02" db="EMBL/GenBank/DDBJ databases">
        <title>LHISI_Scaffold_Assembly.</title>
        <authorList>
            <person name="Stuart O.P."/>
            <person name="Cleave R."/>
            <person name="Magrath M.J.L."/>
            <person name="Mikheyev A.S."/>
        </authorList>
    </citation>
    <scope>NUCLEOTIDE SEQUENCE [LARGE SCALE GENOMIC DNA]</scope>
    <source>
        <strain evidence="6">Daus_M_001</strain>
        <tissue evidence="6">Leg muscle</tissue>
    </source>
</reference>
<keyword evidence="5" id="KW-0539">Nucleus</keyword>
<proteinExistence type="predicted"/>
<keyword evidence="4" id="KW-0862">Zinc</keyword>
<dbReference type="PANTHER" id="PTHR46481">
    <property type="entry name" value="ZINC FINGER BED DOMAIN-CONTAINING PROTEIN 4"/>
    <property type="match status" value="1"/>
</dbReference>
<evidence type="ECO:0000256" key="4">
    <source>
        <dbReference type="ARBA" id="ARBA00022833"/>
    </source>
</evidence>
<keyword evidence="3" id="KW-0863">Zinc-finger</keyword>
<protein>
    <submittedName>
        <fullName evidence="6">Uncharacterized protein</fullName>
    </submittedName>
</protein>
<organism evidence="6 7">
    <name type="scientific">Dryococelus australis</name>
    <dbReference type="NCBI Taxonomy" id="614101"/>
    <lineage>
        <taxon>Eukaryota</taxon>
        <taxon>Metazoa</taxon>
        <taxon>Ecdysozoa</taxon>
        <taxon>Arthropoda</taxon>
        <taxon>Hexapoda</taxon>
        <taxon>Insecta</taxon>
        <taxon>Pterygota</taxon>
        <taxon>Neoptera</taxon>
        <taxon>Polyneoptera</taxon>
        <taxon>Phasmatodea</taxon>
        <taxon>Verophasmatodea</taxon>
        <taxon>Anareolatae</taxon>
        <taxon>Phasmatidae</taxon>
        <taxon>Eurycanthinae</taxon>
        <taxon>Dryococelus</taxon>
    </lineage>
</organism>
<sequence length="141" mass="16168">MKILVLTRMEAEQLKNSIEEECKTCQKKNINPNSDLVWHLKIHPIVEAEYKKVNLINKEKASNVKVPEKKQKFKLDAGTVRAKAITNKIACMMAIDYQPYSIVEDAGLRCFVEVLEPKYNIPSHTTFSPTMMPALYQEGKQ</sequence>